<dbReference type="EMBL" id="PYIX02000005">
    <property type="protein sequence ID" value="RFC84700.1"/>
    <property type="molecule type" value="Genomic_DNA"/>
</dbReference>
<sequence>MNKKNRGFTLIELMVTIAVFGVIAAMAAPSFINTINQRQLDTAFRELSIAMINARSQAVNIRQEVELNLNSTAANTETVLNWRSKTSNVVLENGSVTNIVFEPMGNVKSFNQTTMVFSICHSDLGISRRLQLSRLGTITILAEGTC</sequence>
<comment type="subcellular location">
    <subcellularLocation>
        <location evidence="1">Cell inner membrane</location>
        <topology evidence="1">Single-pass membrane protein</topology>
    </subcellularLocation>
</comment>
<name>A0A371YT98_9GAMM</name>
<gene>
    <name evidence="13" type="ORF">ACFODO_03675</name>
    <name evidence="14" type="ORF">C9E89_005540</name>
</gene>
<comment type="caution">
    <text evidence="14">The sequence shown here is derived from an EMBL/GenBank/DDBJ whole genome shotgun (WGS) entry which is preliminary data.</text>
</comment>
<dbReference type="Pfam" id="PF12019">
    <property type="entry name" value="GspH"/>
    <property type="match status" value="1"/>
</dbReference>
<reference evidence="13" key="1">
    <citation type="journal article" date="2014" name="Int. J. Syst. Evol. Microbiol.">
        <title>Complete genome of a new Firmicutes species belonging to the dominant human colonic microbiota ('Ruminococcus bicirculans') reveals two chromosomes and a selective capacity to utilize plant glucans.</title>
        <authorList>
            <consortium name="NISC Comparative Sequencing Program"/>
            <person name="Wegmann U."/>
            <person name="Louis P."/>
            <person name="Goesmann A."/>
            <person name="Henrissat B."/>
            <person name="Duncan S.H."/>
            <person name="Flint H.J."/>
        </authorList>
    </citation>
    <scope>NUCLEOTIDE SEQUENCE</scope>
    <source>
        <strain evidence="13">KCTC 62575</strain>
    </source>
</reference>
<keyword evidence="3" id="KW-1003">Cell membrane</keyword>
<dbReference type="NCBIfam" id="TIGR02532">
    <property type="entry name" value="IV_pilin_GFxxxE"/>
    <property type="match status" value="1"/>
</dbReference>
<dbReference type="Pfam" id="PF07963">
    <property type="entry name" value="N_methyl"/>
    <property type="match status" value="1"/>
</dbReference>
<evidence type="ECO:0000256" key="7">
    <source>
        <dbReference type="ARBA" id="ARBA00022989"/>
    </source>
</evidence>
<dbReference type="PROSITE" id="PS00409">
    <property type="entry name" value="PROKAR_NTER_METHYL"/>
    <property type="match status" value="1"/>
</dbReference>
<dbReference type="InterPro" id="IPR012902">
    <property type="entry name" value="N_methyl_site"/>
</dbReference>
<keyword evidence="16" id="KW-1185">Reference proteome</keyword>
<reference evidence="13" key="4">
    <citation type="submission" date="2024-09" db="EMBL/GenBank/DDBJ databases">
        <authorList>
            <person name="Sun Q."/>
            <person name="Mori K."/>
        </authorList>
    </citation>
    <scope>NUCLEOTIDE SEQUENCE</scope>
    <source>
        <strain evidence="13">KCTC 62575</strain>
    </source>
</reference>
<evidence type="ECO:0000259" key="12">
    <source>
        <dbReference type="Pfam" id="PF12019"/>
    </source>
</evidence>
<evidence type="ECO:0000256" key="9">
    <source>
        <dbReference type="ARBA" id="ARBA00025772"/>
    </source>
</evidence>
<evidence type="ECO:0000313" key="15">
    <source>
        <dbReference type="Proteomes" id="UP000240957"/>
    </source>
</evidence>
<evidence type="ECO:0000256" key="4">
    <source>
        <dbReference type="ARBA" id="ARBA00022481"/>
    </source>
</evidence>
<feature type="domain" description="General secretion pathway GspH" evidence="12">
    <location>
        <begin position="47"/>
        <end position="136"/>
    </location>
</feature>
<evidence type="ECO:0000256" key="8">
    <source>
        <dbReference type="ARBA" id="ARBA00023136"/>
    </source>
</evidence>
<dbReference type="InterPro" id="IPR022346">
    <property type="entry name" value="T2SS_GspH"/>
</dbReference>
<dbReference type="GO" id="GO:0015627">
    <property type="term" value="C:type II protein secretion system complex"/>
    <property type="evidence" value="ECO:0007669"/>
    <property type="project" value="InterPro"/>
</dbReference>
<dbReference type="RefSeq" id="WP_107007125.1">
    <property type="nucleotide sequence ID" value="NZ_JBHRSF010000006.1"/>
</dbReference>
<proteinExistence type="inferred from homology"/>
<keyword evidence="4" id="KW-0488">Methylation</keyword>
<evidence type="ECO:0000256" key="1">
    <source>
        <dbReference type="ARBA" id="ARBA00004377"/>
    </source>
</evidence>
<evidence type="ECO:0000313" key="14">
    <source>
        <dbReference type="EMBL" id="RFC84700.1"/>
    </source>
</evidence>
<dbReference type="Proteomes" id="UP000240957">
    <property type="component" value="Unassembled WGS sequence"/>
</dbReference>
<dbReference type="InterPro" id="IPR045584">
    <property type="entry name" value="Pilin-like"/>
</dbReference>
<keyword evidence="7 11" id="KW-1133">Transmembrane helix</keyword>
<dbReference type="EMBL" id="JBHRSF010000006">
    <property type="protein sequence ID" value="MFC2994380.1"/>
    <property type="molecule type" value="Genomic_DNA"/>
</dbReference>
<keyword evidence="6 11" id="KW-0812">Transmembrane</keyword>
<evidence type="ECO:0000256" key="5">
    <source>
        <dbReference type="ARBA" id="ARBA00022519"/>
    </source>
</evidence>
<evidence type="ECO:0000313" key="13">
    <source>
        <dbReference type="EMBL" id="MFC2994380.1"/>
    </source>
</evidence>
<dbReference type="SUPFAM" id="SSF54523">
    <property type="entry name" value="Pili subunits"/>
    <property type="match status" value="1"/>
</dbReference>
<comment type="similarity">
    <text evidence="9">Belongs to the GSP H family.</text>
</comment>
<feature type="transmembrane region" description="Helical" evidence="11">
    <location>
        <begin position="7"/>
        <end position="32"/>
    </location>
</feature>
<evidence type="ECO:0000256" key="2">
    <source>
        <dbReference type="ARBA" id="ARBA00021549"/>
    </source>
</evidence>
<evidence type="ECO:0000256" key="6">
    <source>
        <dbReference type="ARBA" id="ARBA00022692"/>
    </source>
</evidence>
<dbReference type="GO" id="GO:0015628">
    <property type="term" value="P:protein secretion by the type II secretion system"/>
    <property type="evidence" value="ECO:0007669"/>
    <property type="project" value="InterPro"/>
</dbReference>
<dbReference type="OrthoDB" id="5587184at2"/>
<accession>A0A371YT98</accession>
<organism evidence="14 15">
    <name type="scientific">Acinetobacter sichuanensis</name>
    <dbReference type="NCBI Taxonomy" id="2136183"/>
    <lineage>
        <taxon>Bacteria</taxon>
        <taxon>Pseudomonadati</taxon>
        <taxon>Pseudomonadota</taxon>
        <taxon>Gammaproteobacteria</taxon>
        <taxon>Moraxellales</taxon>
        <taxon>Moraxellaceae</taxon>
        <taxon>Acinetobacter</taxon>
    </lineage>
</organism>
<dbReference type="Proteomes" id="UP001595455">
    <property type="component" value="Unassembled WGS sequence"/>
</dbReference>
<reference evidence="14 15" key="2">
    <citation type="submission" date="2018-08" db="EMBL/GenBank/DDBJ databases">
        <title>The draft genome of Acinetobacter sichuanensis strain WCHAc060041.</title>
        <authorList>
            <person name="Qin J."/>
            <person name="Feng Y."/>
            <person name="Zong Z."/>
        </authorList>
    </citation>
    <scope>NUCLEOTIDE SEQUENCE [LARGE SCALE GENOMIC DNA]</scope>
    <source>
        <strain evidence="14 15">WCHAc060041</strain>
    </source>
</reference>
<keyword evidence="5" id="KW-0997">Cell inner membrane</keyword>
<reference evidence="16" key="3">
    <citation type="journal article" date="2019" name="Int. J. Syst. Evol. Microbiol.">
        <title>The Global Catalogue of Microorganisms (GCM) 10K type strain sequencing project: providing services to taxonomists for standard genome sequencing and annotation.</title>
        <authorList>
            <consortium name="The Broad Institute Genomics Platform"/>
            <consortium name="The Broad Institute Genome Sequencing Center for Infectious Disease"/>
            <person name="Wu L."/>
            <person name="Ma J."/>
        </authorList>
    </citation>
    <scope>NUCLEOTIDE SEQUENCE [LARGE SCALE GENOMIC DNA]</scope>
    <source>
        <strain evidence="16">KCTC 62575</strain>
    </source>
</reference>
<evidence type="ECO:0000256" key="10">
    <source>
        <dbReference type="ARBA" id="ARBA00030775"/>
    </source>
</evidence>
<dbReference type="Gene3D" id="3.30.700.10">
    <property type="entry name" value="Glycoprotein, Type 4 Pilin"/>
    <property type="match status" value="1"/>
</dbReference>
<keyword evidence="8 11" id="KW-0472">Membrane</keyword>
<dbReference type="AlphaFoldDB" id="A0A371YT98"/>
<evidence type="ECO:0000313" key="16">
    <source>
        <dbReference type="Proteomes" id="UP001595455"/>
    </source>
</evidence>
<evidence type="ECO:0000256" key="3">
    <source>
        <dbReference type="ARBA" id="ARBA00022475"/>
    </source>
</evidence>
<dbReference type="GO" id="GO:0005886">
    <property type="term" value="C:plasma membrane"/>
    <property type="evidence" value="ECO:0007669"/>
    <property type="project" value="UniProtKB-SubCell"/>
</dbReference>
<evidence type="ECO:0000256" key="11">
    <source>
        <dbReference type="SAM" id="Phobius"/>
    </source>
</evidence>
<protein>
    <recommendedName>
        <fullName evidence="2">Type II secretion system protein H</fullName>
    </recommendedName>
    <alternativeName>
        <fullName evidence="10">General secretion pathway protein H</fullName>
    </alternativeName>
</protein>